<organism evidence="1 2">
    <name type="scientific">Microscilla marina ATCC 23134</name>
    <dbReference type="NCBI Taxonomy" id="313606"/>
    <lineage>
        <taxon>Bacteria</taxon>
        <taxon>Pseudomonadati</taxon>
        <taxon>Bacteroidota</taxon>
        <taxon>Cytophagia</taxon>
        <taxon>Cytophagales</taxon>
        <taxon>Microscillaceae</taxon>
        <taxon>Microscilla</taxon>
    </lineage>
</organism>
<evidence type="ECO:0000313" key="2">
    <source>
        <dbReference type="Proteomes" id="UP000004095"/>
    </source>
</evidence>
<protein>
    <submittedName>
        <fullName evidence="1">Uncharacterized protein</fullName>
    </submittedName>
</protein>
<dbReference type="RefSeq" id="WP_002693886.1">
    <property type="nucleotide sequence ID" value="NZ_AAWS01000003.1"/>
</dbReference>
<dbReference type="Proteomes" id="UP000004095">
    <property type="component" value="Unassembled WGS sequence"/>
</dbReference>
<sequence length="108" mass="13142">MNEKTYETLTDFLLQHLQQRPGMYLKEPRLSTLSTFLMGYSVGRYVSQYPYEDDFFGHNGFIQWLGHYKDNPEVDFWEAILMEEAQHDEYRALELFFEYLEKFRSEQC</sequence>
<dbReference type="AlphaFoldDB" id="A1ZE03"/>
<dbReference type="EMBL" id="AAWS01000003">
    <property type="protein sequence ID" value="EAY31311.1"/>
    <property type="molecule type" value="Genomic_DNA"/>
</dbReference>
<evidence type="ECO:0000313" key="1">
    <source>
        <dbReference type="EMBL" id="EAY31311.1"/>
    </source>
</evidence>
<dbReference type="OrthoDB" id="2617173at2"/>
<name>A1ZE03_MICM2</name>
<proteinExistence type="predicted"/>
<gene>
    <name evidence="1" type="ORF">M23134_04144</name>
</gene>
<comment type="caution">
    <text evidence="1">The sequence shown here is derived from an EMBL/GenBank/DDBJ whole genome shotgun (WGS) entry which is preliminary data.</text>
</comment>
<accession>A1ZE03</accession>
<keyword evidence="2" id="KW-1185">Reference proteome</keyword>
<reference evidence="1 2" key="1">
    <citation type="submission" date="2007-01" db="EMBL/GenBank/DDBJ databases">
        <authorList>
            <person name="Haygood M."/>
            <person name="Podell S."/>
            <person name="Anderson C."/>
            <person name="Hopkinson B."/>
            <person name="Roe K."/>
            <person name="Barbeau K."/>
            <person name="Gaasterland T."/>
            <person name="Ferriera S."/>
            <person name="Johnson J."/>
            <person name="Kravitz S."/>
            <person name="Beeson K."/>
            <person name="Sutton G."/>
            <person name="Rogers Y.-H."/>
            <person name="Friedman R."/>
            <person name="Frazier M."/>
            <person name="Venter J.C."/>
        </authorList>
    </citation>
    <scope>NUCLEOTIDE SEQUENCE [LARGE SCALE GENOMIC DNA]</scope>
    <source>
        <strain evidence="1 2">ATCC 23134</strain>
    </source>
</reference>